<name>A0A0G1JPC8_9BACT</name>
<evidence type="ECO:0000313" key="2">
    <source>
        <dbReference type="EMBL" id="KKT45827.1"/>
    </source>
</evidence>
<gene>
    <name evidence="2" type="ORF">UW35_C0030G0005</name>
</gene>
<evidence type="ECO:0000256" key="1">
    <source>
        <dbReference type="SAM" id="Phobius"/>
    </source>
</evidence>
<reference evidence="2 3" key="1">
    <citation type="journal article" date="2015" name="Nature">
        <title>rRNA introns, odd ribosomes, and small enigmatic genomes across a large radiation of phyla.</title>
        <authorList>
            <person name="Brown C.T."/>
            <person name="Hug L.A."/>
            <person name="Thomas B.C."/>
            <person name="Sharon I."/>
            <person name="Castelle C.J."/>
            <person name="Singh A."/>
            <person name="Wilkins M.J."/>
            <person name="Williams K.H."/>
            <person name="Banfield J.F."/>
        </authorList>
    </citation>
    <scope>NUCLEOTIDE SEQUENCE [LARGE SCALE GENOMIC DNA]</scope>
</reference>
<organism evidence="2 3">
    <name type="scientific">Candidatus Collierbacteria bacterium GW2011_GWF2_44_15</name>
    <dbReference type="NCBI Taxonomy" id="1618404"/>
    <lineage>
        <taxon>Bacteria</taxon>
        <taxon>Candidatus Collieribacteriota</taxon>
    </lineage>
</organism>
<dbReference type="AlphaFoldDB" id="A0A0G1JPC8"/>
<keyword evidence="1" id="KW-0812">Transmembrane</keyword>
<accession>A0A0G1JPC8</accession>
<evidence type="ECO:0000313" key="3">
    <source>
        <dbReference type="Proteomes" id="UP000033861"/>
    </source>
</evidence>
<dbReference type="STRING" id="1618404.UW35_C0030G0005"/>
<proteinExistence type="predicted"/>
<dbReference type="Proteomes" id="UP000033861">
    <property type="component" value="Unassembled WGS sequence"/>
</dbReference>
<keyword evidence="1" id="KW-0472">Membrane</keyword>
<keyword evidence="1" id="KW-1133">Transmembrane helix</keyword>
<dbReference type="EMBL" id="LCHZ01000030">
    <property type="protein sequence ID" value="KKT45827.1"/>
    <property type="molecule type" value="Genomic_DNA"/>
</dbReference>
<protein>
    <submittedName>
        <fullName evidence="2">Uncharacterized protein</fullName>
    </submittedName>
</protein>
<feature type="transmembrane region" description="Helical" evidence="1">
    <location>
        <begin position="29"/>
        <end position="46"/>
    </location>
</feature>
<sequence>MLSTAVNKMIINDYSQITEDSVNTSFKDVLLAGAVVVLPILFLLLISSQ</sequence>
<comment type="caution">
    <text evidence="2">The sequence shown here is derived from an EMBL/GenBank/DDBJ whole genome shotgun (WGS) entry which is preliminary data.</text>
</comment>